<evidence type="ECO:0000313" key="1">
    <source>
        <dbReference type="EMBL" id="KIK60834.1"/>
    </source>
</evidence>
<reference evidence="1 2" key="1">
    <citation type="submission" date="2014-04" db="EMBL/GenBank/DDBJ databases">
        <title>Evolutionary Origins and Diversification of the Mycorrhizal Mutualists.</title>
        <authorList>
            <consortium name="DOE Joint Genome Institute"/>
            <consortium name="Mycorrhizal Genomics Consortium"/>
            <person name="Kohler A."/>
            <person name="Kuo A."/>
            <person name="Nagy L.G."/>
            <person name="Floudas D."/>
            <person name="Copeland A."/>
            <person name="Barry K.W."/>
            <person name="Cichocki N."/>
            <person name="Veneault-Fourrey C."/>
            <person name="LaButti K."/>
            <person name="Lindquist E.A."/>
            <person name="Lipzen A."/>
            <person name="Lundell T."/>
            <person name="Morin E."/>
            <person name="Murat C."/>
            <person name="Riley R."/>
            <person name="Ohm R."/>
            <person name="Sun H."/>
            <person name="Tunlid A."/>
            <person name="Henrissat B."/>
            <person name="Grigoriev I.V."/>
            <person name="Hibbett D.S."/>
            <person name="Martin F."/>
        </authorList>
    </citation>
    <scope>NUCLEOTIDE SEQUENCE [LARGE SCALE GENOMIC DNA]</scope>
    <source>
        <strain evidence="1 2">FD-317 M1</strain>
    </source>
</reference>
<feature type="non-terminal residue" evidence="1">
    <location>
        <position position="1"/>
    </location>
</feature>
<dbReference type="OrthoDB" id="3249498at2759"/>
<dbReference type="Proteomes" id="UP000053593">
    <property type="component" value="Unassembled WGS sequence"/>
</dbReference>
<keyword evidence="2" id="KW-1185">Reference proteome</keyword>
<protein>
    <recommendedName>
        <fullName evidence="3">RNase H type-1 domain-containing protein</fullName>
    </recommendedName>
</protein>
<name>A0A0D0CE83_9AGAR</name>
<feature type="non-terminal residue" evidence="1">
    <location>
        <position position="117"/>
    </location>
</feature>
<evidence type="ECO:0008006" key="3">
    <source>
        <dbReference type="Google" id="ProtNLM"/>
    </source>
</evidence>
<organism evidence="1 2">
    <name type="scientific">Collybiopsis luxurians FD-317 M1</name>
    <dbReference type="NCBI Taxonomy" id="944289"/>
    <lineage>
        <taxon>Eukaryota</taxon>
        <taxon>Fungi</taxon>
        <taxon>Dikarya</taxon>
        <taxon>Basidiomycota</taxon>
        <taxon>Agaricomycotina</taxon>
        <taxon>Agaricomycetes</taxon>
        <taxon>Agaricomycetidae</taxon>
        <taxon>Agaricales</taxon>
        <taxon>Marasmiineae</taxon>
        <taxon>Omphalotaceae</taxon>
        <taxon>Collybiopsis</taxon>
        <taxon>Collybiopsis luxurians</taxon>
    </lineage>
</organism>
<dbReference type="AlphaFoldDB" id="A0A0D0CE83"/>
<proteinExistence type="predicted"/>
<accession>A0A0D0CE83</accession>
<sequence length="117" mass="13020">IFFYEALCIISAIHWYCTTMCTDSSLTCHLCLTVFSDSKNSFDIFDSLCALPEYNPLLTFAVNDLLSFDIDICIVHVNSEANTVADALSHRDFSRALLLAPGLHINFFSPPHELLGA</sequence>
<dbReference type="EMBL" id="KN834773">
    <property type="protein sequence ID" value="KIK60834.1"/>
    <property type="molecule type" value="Genomic_DNA"/>
</dbReference>
<dbReference type="HOGENOM" id="CLU_125038_0_0_1"/>
<evidence type="ECO:0000313" key="2">
    <source>
        <dbReference type="Proteomes" id="UP000053593"/>
    </source>
</evidence>
<gene>
    <name evidence="1" type="ORF">GYMLUDRAFT_123270</name>
</gene>